<dbReference type="EnsemblProtists" id="EOD05271">
    <property type="protein sequence ID" value="EOD05271"/>
    <property type="gene ID" value="EMIHUDRAFT_426218"/>
</dbReference>
<evidence type="ECO:0000256" key="9">
    <source>
        <dbReference type="RuleBase" id="RU000488"/>
    </source>
</evidence>
<dbReference type="GeneID" id="17251493"/>
<evidence type="ECO:0000256" key="2">
    <source>
        <dbReference type="ARBA" id="ARBA00006375"/>
    </source>
</evidence>
<dbReference type="eggNOG" id="KOG0768">
    <property type="taxonomic scope" value="Eukaryota"/>
</dbReference>
<dbReference type="Proteomes" id="UP000013827">
    <property type="component" value="Unassembled WGS sequence"/>
</dbReference>
<evidence type="ECO:0000256" key="5">
    <source>
        <dbReference type="ARBA" id="ARBA00022737"/>
    </source>
</evidence>
<feature type="repeat" description="Solcar" evidence="8">
    <location>
        <begin position="203"/>
        <end position="290"/>
    </location>
</feature>
<name>A0A0D3I1Y6_EMIH1</name>
<dbReference type="KEGG" id="ehx:EMIHUDRAFT_426218"/>
<evidence type="ECO:0000256" key="6">
    <source>
        <dbReference type="ARBA" id="ARBA00022989"/>
    </source>
</evidence>
<dbReference type="Gene3D" id="1.50.40.10">
    <property type="entry name" value="Mitochondrial carrier domain"/>
    <property type="match status" value="1"/>
</dbReference>
<evidence type="ECO:0008006" key="13">
    <source>
        <dbReference type="Google" id="ProtNLM"/>
    </source>
</evidence>
<dbReference type="SUPFAM" id="SSF103506">
    <property type="entry name" value="Mitochondrial carrier"/>
    <property type="match status" value="1"/>
</dbReference>
<evidence type="ECO:0000256" key="1">
    <source>
        <dbReference type="ARBA" id="ARBA00004141"/>
    </source>
</evidence>
<dbReference type="GO" id="GO:0016020">
    <property type="term" value="C:membrane"/>
    <property type="evidence" value="ECO:0007669"/>
    <property type="project" value="UniProtKB-SubCell"/>
</dbReference>
<protein>
    <recommendedName>
        <fullName evidence="13">Mitochondrial carrier protein</fullName>
    </recommendedName>
</protein>
<keyword evidence="7 8" id="KW-0472">Membrane</keyword>
<sequence>MDEAEAAGPPPFALAVVAGGCASATVDVAIYPLDTLKTRLQAPAGFAVSGGWRRLFAGVLPTALSSVPGGAVFFGVYELTKARLEGVAHRTARLTGADPSDTLPSAIAAALAESFSCVVRVPFEQLKMRMQLAARTRQASRRVSLPTLFRQRGMGGGMAQLYRGLAPTLALDLPFALVQLPAFEHLKRRFGADDDAAGGAAGGSVRADALAGAAAGGLAAALTTPLDVLRTRHVLRSAGGGGDPSFLATARHILRAEGMRGLLRGVVPRTVYMSLGGVLYLGTYSTVCRVWS</sequence>
<evidence type="ECO:0000256" key="4">
    <source>
        <dbReference type="ARBA" id="ARBA00022692"/>
    </source>
</evidence>
<keyword evidence="4 8" id="KW-0812">Transmembrane</keyword>
<evidence type="ECO:0000313" key="11">
    <source>
        <dbReference type="EnsemblProtists" id="EOD05271"/>
    </source>
</evidence>
<keyword evidence="5" id="KW-0677">Repeat</keyword>
<reference evidence="11" key="2">
    <citation type="submission" date="2024-10" db="UniProtKB">
        <authorList>
            <consortium name="EnsemblProtists"/>
        </authorList>
    </citation>
    <scope>IDENTIFICATION</scope>
</reference>
<dbReference type="InterPro" id="IPR018108">
    <property type="entry name" value="MCP_transmembrane"/>
</dbReference>
<dbReference type="PROSITE" id="PS50920">
    <property type="entry name" value="SOLCAR"/>
    <property type="match status" value="3"/>
</dbReference>
<dbReference type="HOGENOM" id="CLU_015166_3_0_1"/>
<feature type="transmembrane region" description="Helical" evidence="10">
    <location>
        <begin position="55"/>
        <end position="77"/>
    </location>
</feature>
<comment type="similarity">
    <text evidence="2 9">Belongs to the mitochondrial carrier (TC 2.A.29) family.</text>
</comment>
<comment type="subcellular location">
    <subcellularLocation>
        <location evidence="1">Membrane</location>
        <topology evidence="1">Multi-pass membrane protein</topology>
    </subcellularLocation>
</comment>
<dbReference type="Pfam" id="PF00153">
    <property type="entry name" value="Mito_carr"/>
    <property type="match status" value="3"/>
</dbReference>
<keyword evidence="12" id="KW-1185">Reference proteome</keyword>
<reference evidence="12" key="1">
    <citation type="journal article" date="2013" name="Nature">
        <title>Pan genome of the phytoplankton Emiliania underpins its global distribution.</title>
        <authorList>
            <person name="Read B.A."/>
            <person name="Kegel J."/>
            <person name="Klute M.J."/>
            <person name="Kuo A."/>
            <person name="Lefebvre S.C."/>
            <person name="Maumus F."/>
            <person name="Mayer C."/>
            <person name="Miller J."/>
            <person name="Monier A."/>
            <person name="Salamov A."/>
            <person name="Young J."/>
            <person name="Aguilar M."/>
            <person name="Claverie J.M."/>
            <person name="Frickenhaus S."/>
            <person name="Gonzalez K."/>
            <person name="Herman E.K."/>
            <person name="Lin Y.C."/>
            <person name="Napier J."/>
            <person name="Ogata H."/>
            <person name="Sarno A.F."/>
            <person name="Shmutz J."/>
            <person name="Schroeder D."/>
            <person name="de Vargas C."/>
            <person name="Verret F."/>
            <person name="von Dassow P."/>
            <person name="Valentin K."/>
            <person name="Van de Peer Y."/>
            <person name="Wheeler G."/>
            <person name="Dacks J.B."/>
            <person name="Delwiche C.F."/>
            <person name="Dyhrman S.T."/>
            <person name="Glockner G."/>
            <person name="John U."/>
            <person name="Richards T."/>
            <person name="Worden A.Z."/>
            <person name="Zhang X."/>
            <person name="Grigoriev I.V."/>
            <person name="Allen A.E."/>
            <person name="Bidle K."/>
            <person name="Borodovsky M."/>
            <person name="Bowler C."/>
            <person name="Brownlee C."/>
            <person name="Cock J.M."/>
            <person name="Elias M."/>
            <person name="Gladyshev V.N."/>
            <person name="Groth M."/>
            <person name="Guda C."/>
            <person name="Hadaegh A."/>
            <person name="Iglesias-Rodriguez M.D."/>
            <person name="Jenkins J."/>
            <person name="Jones B.M."/>
            <person name="Lawson T."/>
            <person name="Leese F."/>
            <person name="Lindquist E."/>
            <person name="Lobanov A."/>
            <person name="Lomsadze A."/>
            <person name="Malik S.B."/>
            <person name="Marsh M.E."/>
            <person name="Mackinder L."/>
            <person name="Mock T."/>
            <person name="Mueller-Roeber B."/>
            <person name="Pagarete A."/>
            <person name="Parker M."/>
            <person name="Probert I."/>
            <person name="Quesneville H."/>
            <person name="Raines C."/>
            <person name="Rensing S.A."/>
            <person name="Riano-Pachon D.M."/>
            <person name="Richier S."/>
            <person name="Rokitta S."/>
            <person name="Shiraiwa Y."/>
            <person name="Soanes D.M."/>
            <person name="van der Giezen M."/>
            <person name="Wahlund T.M."/>
            <person name="Williams B."/>
            <person name="Wilson W."/>
            <person name="Wolfe G."/>
            <person name="Wurch L.L."/>
        </authorList>
    </citation>
    <scope>NUCLEOTIDE SEQUENCE</scope>
</reference>
<feature type="repeat" description="Solcar" evidence="8">
    <location>
        <begin position="10"/>
        <end position="83"/>
    </location>
</feature>
<evidence type="ECO:0000313" key="12">
    <source>
        <dbReference type="Proteomes" id="UP000013827"/>
    </source>
</evidence>
<accession>A0A0D3I1Y6</accession>
<keyword evidence="3 9" id="KW-0813">Transport</keyword>
<evidence type="ECO:0000256" key="10">
    <source>
        <dbReference type="SAM" id="Phobius"/>
    </source>
</evidence>
<dbReference type="RefSeq" id="XP_005757700.1">
    <property type="nucleotide sequence ID" value="XM_005757643.1"/>
</dbReference>
<feature type="transmembrane region" description="Helical" evidence="10">
    <location>
        <begin position="12"/>
        <end position="34"/>
    </location>
</feature>
<organism evidence="11 12">
    <name type="scientific">Emiliania huxleyi (strain CCMP1516)</name>
    <dbReference type="NCBI Taxonomy" id="280463"/>
    <lineage>
        <taxon>Eukaryota</taxon>
        <taxon>Haptista</taxon>
        <taxon>Haptophyta</taxon>
        <taxon>Prymnesiophyceae</taxon>
        <taxon>Isochrysidales</taxon>
        <taxon>Noelaerhabdaceae</taxon>
        <taxon>Emiliania</taxon>
    </lineage>
</organism>
<dbReference type="PANTHER" id="PTHR45667">
    <property type="entry name" value="S-ADENOSYLMETHIONINE MITOCHONDRIAL CARRIER PROTEIN"/>
    <property type="match status" value="1"/>
</dbReference>
<dbReference type="PaxDb" id="2903-EOD05271"/>
<dbReference type="AlphaFoldDB" id="A0A0D3I1Y6"/>
<feature type="repeat" description="Solcar" evidence="8">
    <location>
        <begin position="100"/>
        <end position="189"/>
    </location>
</feature>
<keyword evidence="6 10" id="KW-1133">Transmembrane helix</keyword>
<dbReference type="InterPro" id="IPR023395">
    <property type="entry name" value="MCP_dom_sf"/>
</dbReference>
<dbReference type="OMA" id="RRGHHPF"/>
<evidence type="ECO:0000256" key="7">
    <source>
        <dbReference type="ARBA" id="ARBA00023136"/>
    </source>
</evidence>
<evidence type="ECO:0000256" key="3">
    <source>
        <dbReference type="ARBA" id="ARBA00022448"/>
    </source>
</evidence>
<evidence type="ECO:0000256" key="8">
    <source>
        <dbReference type="PROSITE-ProRule" id="PRU00282"/>
    </source>
</evidence>
<proteinExistence type="inferred from homology"/>